<name>A0AAW8B2A0_9GAMM</name>
<dbReference type="EMBL" id="JAUUUU010000001">
    <property type="protein sequence ID" value="MDP1520150.1"/>
    <property type="molecule type" value="Genomic_DNA"/>
</dbReference>
<dbReference type="PANTHER" id="PTHR30026">
    <property type="entry name" value="OUTER MEMBRANE PROTEIN TOLC"/>
    <property type="match status" value="1"/>
</dbReference>
<gene>
    <name evidence="10" type="ORF">Q8A57_04125</name>
</gene>
<evidence type="ECO:0000256" key="7">
    <source>
        <dbReference type="ARBA" id="ARBA00023237"/>
    </source>
</evidence>
<dbReference type="GO" id="GO:0015288">
    <property type="term" value="F:porin activity"/>
    <property type="evidence" value="ECO:0007669"/>
    <property type="project" value="TreeGrafter"/>
</dbReference>
<reference evidence="10" key="2">
    <citation type="submission" date="2023-08" db="EMBL/GenBank/DDBJ databases">
        <authorList>
            <person name="Luo J."/>
        </authorList>
    </citation>
    <scope>NUCLEOTIDE SEQUENCE</scope>
    <source>
        <strain evidence="10">DSM 25064</strain>
    </source>
</reference>
<comment type="subcellular location">
    <subcellularLocation>
        <location evidence="1">Cell outer membrane</location>
    </subcellularLocation>
</comment>
<organism evidence="10 11">
    <name type="scientific">Porticoccus litoralis</name>
    <dbReference type="NCBI Taxonomy" id="434086"/>
    <lineage>
        <taxon>Bacteria</taxon>
        <taxon>Pseudomonadati</taxon>
        <taxon>Pseudomonadota</taxon>
        <taxon>Gammaproteobacteria</taxon>
        <taxon>Cellvibrionales</taxon>
        <taxon>Porticoccaceae</taxon>
        <taxon>Porticoccus</taxon>
    </lineage>
</organism>
<keyword evidence="4" id="KW-1134">Transmembrane beta strand</keyword>
<keyword evidence="11" id="KW-1185">Reference proteome</keyword>
<dbReference type="InterPro" id="IPR003423">
    <property type="entry name" value="OMP_efflux"/>
</dbReference>
<keyword evidence="6" id="KW-0472">Membrane</keyword>
<dbReference type="Pfam" id="PF02321">
    <property type="entry name" value="OEP"/>
    <property type="match status" value="2"/>
</dbReference>
<accession>A0AAW8B2A0</accession>
<dbReference type="GO" id="GO:1990281">
    <property type="term" value="C:efflux pump complex"/>
    <property type="evidence" value="ECO:0007669"/>
    <property type="project" value="TreeGrafter"/>
</dbReference>
<feature type="coiled-coil region" evidence="8">
    <location>
        <begin position="150"/>
        <end position="177"/>
    </location>
</feature>
<dbReference type="SUPFAM" id="SSF56954">
    <property type="entry name" value="Outer membrane efflux proteins (OEP)"/>
    <property type="match status" value="1"/>
</dbReference>
<dbReference type="GO" id="GO:0009279">
    <property type="term" value="C:cell outer membrane"/>
    <property type="evidence" value="ECO:0007669"/>
    <property type="project" value="UniProtKB-SubCell"/>
</dbReference>
<dbReference type="Proteomes" id="UP001178354">
    <property type="component" value="Unassembled WGS sequence"/>
</dbReference>
<keyword evidence="7" id="KW-0998">Cell outer membrane</keyword>
<dbReference type="RefSeq" id="WP_305169685.1">
    <property type="nucleotide sequence ID" value="NZ_JAUUUU010000001.1"/>
</dbReference>
<proteinExistence type="inferred from homology"/>
<evidence type="ECO:0000256" key="2">
    <source>
        <dbReference type="ARBA" id="ARBA00007613"/>
    </source>
</evidence>
<evidence type="ECO:0000313" key="11">
    <source>
        <dbReference type="Proteomes" id="UP001178354"/>
    </source>
</evidence>
<dbReference type="AlphaFoldDB" id="A0AAW8B2A0"/>
<feature type="chain" id="PRO_5043970135" evidence="9">
    <location>
        <begin position="22"/>
        <end position="469"/>
    </location>
</feature>
<dbReference type="NCBIfam" id="TIGR01844">
    <property type="entry name" value="type_I_sec_TolC"/>
    <property type="match status" value="1"/>
</dbReference>
<dbReference type="InterPro" id="IPR051906">
    <property type="entry name" value="TolC-like"/>
</dbReference>
<dbReference type="GO" id="GO:0015562">
    <property type="term" value="F:efflux transmembrane transporter activity"/>
    <property type="evidence" value="ECO:0007669"/>
    <property type="project" value="InterPro"/>
</dbReference>
<evidence type="ECO:0000256" key="1">
    <source>
        <dbReference type="ARBA" id="ARBA00004442"/>
    </source>
</evidence>
<evidence type="ECO:0000313" key="10">
    <source>
        <dbReference type="EMBL" id="MDP1520150.1"/>
    </source>
</evidence>
<evidence type="ECO:0000256" key="4">
    <source>
        <dbReference type="ARBA" id="ARBA00022452"/>
    </source>
</evidence>
<dbReference type="PANTHER" id="PTHR30026:SF20">
    <property type="entry name" value="OUTER MEMBRANE PROTEIN TOLC"/>
    <property type="match status" value="1"/>
</dbReference>
<comment type="caution">
    <text evidence="10">The sequence shown here is derived from an EMBL/GenBank/DDBJ whole genome shotgun (WGS) entry which is preliminary data.</text>
</comment>
<evidence type="ECO:0000256" key="6">
    <source>
        <dbReference type="ARBA" id="ARBA00023136"/>
    </source>
</evidence>
<evidence type="ECO:0000256" key="8">
    <source>
        <dbReference type="SAM" id="Coils"/>
    </source>
</evidence>
<dbReference type="Gene3D" id="1.20.1600.10">
    <property type="entry name" value="Outer membrane efflux proteins (OEP)"/>
    <property type="match status" value="1"/>
</dbReference>
<protein>
    <submittedName>
        <fullName evidence="10">TolC family outer membrane protein</fullName>
    </submittedName>
</protein>
<evidence type="ECO:0000256" key="9">
    <source>
        <dbReference type="SAM" id="SignalP"/>
    </source>
</evidence>
<keyword evidence="3" id="KW-0813">Transport</keyword>
<comment type="similarity">
    <text evidence="2">Belongs to the outer membrane factor (OMF) (TC 1.B.17) family.</text>
</comment>
<evidence type="ECO:0000256" key="5">
    <source>
        <dbReference type="ARBA" id="ARBA00022692"/>
    </source>
</evidence>
<dbReference type="InterPro" id="IPR010130">
    <property type="entry name" value="T1SS_OMP_TolC"/>
</dbReference>
<keyword evidence="8" id="KW-0175">Coiled coil</keyword>
<reference evidence="10" key="1">
    <citation type="journal article" date="2010" name="Int. J. Syst. Evol. Microbiol.">
        <title>Porticoccus litoralis gen. nov., sp. nov., a gammaproteobacterium isolated from the Yellow Sea.</title>
        <authorList>
            <person name="Oh H.M."/>
            <person name="Kim H."/>
            <person name="Kim K.M."/>
            <person name="Min G.S."/>
            <person name="Cho J.C."/>
        </authorList>
    </citation>
    <scope>NUCLEOTIDE SEQUENCE</scope>
    <source>
        <strain evidence="10">DSM 25064</strain>
    </source>
</reference>
<keyword evidence="9" id="KW-0732">Signal</keyword>
<evidence type="ECO:0000256" key="3">
    <source>
        <dbReference type="ARBA" id="ARBA00022448"/>
    </source>
</evidence>
<feature type="signal peptide" evidence="9">
    <location>
        <begin position="1"/>
        <end position="21"/>
    </location>
</feature>
<sequence length="469" mass="52031">MRFCKFVIFLAASLSLTPALANTLSEIYEQAVKNDPQLRAARAAYLAGQEARNIGRAGLLPQITATGEYEELETNGASTTTLNSTFKPGRKGHTDTDSRGYYLTLSQPIFDLPAWFSFQQGKALSDQARLQFAADQQSLILRTADAYFQVLRARENLETAQAQEKAIQRQLEQTKERFEVGLLPITDVHEAQAAYDNARVNTLETRGALDIAFEGLTVLTGEPHQHLAGLVADFPVVQPEPLNREDWVQFALQNNFSLQAAKYQRDAADENAKSKKYEHAPTLTGNLSYYDDQTDSEFRGLDTQTNNFFVSPSETDQEGHAIGLTLTVPIFTGGLVSAERRQAFQQYVQADELFIGTQRNTVQQARSQHLSVVTNTARVKARSQAITSADSALEATQAGYEAGTRNIVDVLVAQQNLYQARTDYANARYDYIDSLLRLKEVAGQLSPEDIYELNAWLDPAITVTRAGVQ</sequence>
<keyword evidence="5" id="KW-0812">Transmembrane</keyword>